<name>A0A4Y7R8Y7_9FIRM</name>
<protein>
    <recommendedName>
        <fullName evidence="3">DUF2993 domain-containing protein</fullName>
    </recommendedName>
</protein>
<evidence type="ECO:0000313" key="1">
    <source>
        <dbReference type="EMBL" id="TEB05246.1"/>
    </source>
</evidence>
<evidence type="ECO:0000313" key="2">
    <source>
        <dbReference type="Proteomes" id="UP000298324"/>
    </source>
</evidence>
<dbReference type="RefSeq" id="WP_190240354.1">
    <property type="nucleotide sequence ID" value="NZ_QFGA01000002.1"/>
</dbReference>
<gene>
    <name evidence="1" type="ORF">Psch_02287</name>
</gene>
<reference evidence="1 2" key="1">
    <citation type="journal article" date="2018" name="Environ. Microbiol.">
        <title>Novel energy conservation strategies and behaviour of Pelotomaculum schinkii driving syntrophic propionate catabolism.</title>
        <authorList>
            <person name="Hidalgo-Ahumada C.A.P."/>
            <person name="Nobu M.K."/>
            <person name="Narihiro T."/>
            <person name="Tamaki H."/>
            <person name="Liu W.T."/>
            <person name="Kamagata Y."/>
            <person name="Stams A.J.M."/>
            <person name="Imachi H."/>
            <person name="Sousa D.Z."/>
        </authorList>
    </citation>
    <scope>NUCLEOTIDE SEQUENCE [LARGE SCALE GENOMIC DNA]</scope>
    <source>
        <strain evidence="1 2">HH</strain>
    </source>
</reference>
<comment type="caution">
    <text evidence="1">The sequence shown here is derived from an EMBL/GenBank/DDBJ whole genome shotgun (WGS) entry which is preliminary data.</text>
</comment>
<evidence type="ECO:0008006" key="3">
    <source>
        <dbReference type="Google" id="ProtNLM"/>
    </source>
</evidence>
<sequence length="178" mass="20394">MSILDYLIHGNLAIRQEIINKFLKNLIQENRLVQDIELKISRGLINLEATLCSSEASTYKVNLVMSLSNFAFNRNSRFVELPLQGPVLISYQGLNIKARLEVVMDPDPVARAETPENLLRLMEYLMIEEDKITIDFNQIPGFNQLLQKKLGFLLNNLEISRLELGEGMLIVQPSIKFF</sequence>
<organism evidence="1 2">
    <name type="scientific">Pelotomaculum schinkii</name>
    <dbReference type="NCBI Taxonomy" id="78350"/>
    <lineage>
        <taxon>Bacteria</taxon>
        <taxon>Bacillati</taxon>
        <taxon>Bacillota</taxon>
        <taxon>Clostridia</taxon>
        <taxon>Eubacteriales</taxon>
        <taxon>Desulfotomaculaceae</taxon>
        <taxon>Pelotomaculum</taxon>
    </lineage>
</organism>
<proteinExistence type="predicted"/>
<dbReference type="EMBL" id="QFGA01000002">
    <property type="protein sequence ID" value="TEB05246.1"/>
    <property type="molecule type" value="Genomic_DNA"/>
</dbReference>
<dbReference type="Proteomes" id="UP000298324">
    <property type="component" value="Unassembled WGS sequence"/>
</dbReference>
<keyword evidence="2" id="KW-1185">Reference proteome</keyword>
<dbReference type="AlphaFoldDB" id="A0A4Y7R8Y7"/>
<accession>A0A4Y7R8Y7</accession>